<evidence type="ECO:0000256" key="7">
    <source>
        <dbReference type="RuleBase" id="RU363137"/>
    </source>
</evidence>
<comment type="caution">
    <text evidence="9">The sequence shown here is derived from an EMBL/GenBank/DDBJ whole genome shotgun (WGS) entry which is preliminary data.</text>
</comment>
<comment type="subcellular location">
    <subcellularLocation>
        <location evidence="2 7">Cytoplasmic vesicle membrane</location>
        <topology evidence="2 7">Peripheral membrane protein</topology>
        <orientation evidence="2 7">Cytoplasmic side</orientation>
    </subcellularLocation>
    <subcellularLocation>
        <location evidence="7">Membrane</location>
        <location evidence="7">Coated pit</location>
        <topology evidence="7">Peripheral membrane protein</topology>
        <orientation evidence="7">Cytoplasmic side</orientation>
    </subcellularLocation>
    <text evidence="7">Cytoplasmic face of coated pits and vesicles.</text>
</comment>
<dbReference type="EMBL" id="JARYMX010000001">
    <property type="protein sequence ID" value="KAJ9565941.1"/>
    <property type="molecule type" value="Genomic_DNA"/>
</dbReference>
<comment type="similarity">
    <text evidence="3 7">Belongs to the clathrin light chain family.</text>
</comment>
<keyword evidence="4 7" id="KW-0472">Membrane</keyword>
<feature type="compositionally biased region" description="Pro residues" evidence="8">
    <location>
        <begin position="257"/>
        <end position="266"/>
    </location>
</feature>
<sequence length="321" mass="35046">MSSFDTFSVDGEESTTIPSSGQFDEGYFDNNNNNDSYSTFSTADTPAYEFPADGDHLPHQSVDSPDPFGFGSNPDPDASSPFDSSSVPISNGVSQDYDDADGLFTSDGPVLPPPSEMREEGFALREWRRLNAIRLEEKENKEKELRSQIIEEGEEFKRAFHEKRLKNMETNKLTNREGEKMYVAKQETFHKEADKQYWKAIAELIPREVPNIEKRGKKDKDKKPSITVVQGPKPGKPTDLSRLRHILVKLKHTPPAHMVPPPPPPAAAAKDGKEGAKDDKVAAKDGKDAAAASAEAVPAKDAAASNGGVEALAAPVEQPAA</sequence>
<dbReference type="AlphaFoldDB" id="A0AA38WV44"/>
<evidence type="ECO:0000313" key="9">
    <source>
        <dbReference type="EMBL" id="KAJ9565941.1"/>
    </source>
</evidence>
<reference evidence="9" key="1">
    <citation type="submission" date="2023-03" db="EMBL/GenBank/DDBJ databases">
        <title>Chromosome-scale reference genome and RAD-based genetic map of yellow starthistle (Centaurea solstitialis) reveal putative structural variation and QTLs associated with invader traits.</title>
        <authorList>
            <person name="Reatini B."/>
            <person name="Cang F.A."/>
            <person name="Jiang Q."/>
            <person name="Mckibben M.T.W."/>
            <person name="Barker M.S."/>
            <person name="Rieseberg L.H."/>
            <person name="Dlugosch K.M."/>
        </authorList>
    </citation>
    <scope>NUCLEOTIDE SEQUENCE</scope>
    <source>
        <strain evidence="9">CAN-66</strain>
        <tissue evidence="9">Leaf</tissue>
    </source>
</reference>
<evidence type="ECO:0000256" key="2">
    <source>
        <dbReference type="ARBA" id="ARBA00004180"/>
    </source>
</evidence>
<dbReference type="GO" id="GO:0072583">
    <property type="term" value="P:clathrin-dependent endocytosis"/>
    <property type="evidence" value="ECO:0007669"/>
    <property type="project" value="TreeGrafter"/>
</dbReference>
<protein>
    <recommendedName>
        <fullName evidence="7">Clathrin light chain</fullName>
    </recommendedName>
</protein>
<dbReference type="Pfam" id="PF01086">
    <property type="entry name" value="Clathrin_lg_ch"/>
    <property type="match status" value="1"/>
</dbReference>
<dbReference type="PANTHER" id="PTHR10639:SF7">
    <property type="entry name" value="CLATHRIN LIGHT CHAIN"/>
    <property type="match status" value="1"/>
</dbReference>
<dbReference type="InterPro" id="IPR000996">
    <property type="entry name" value="Clathrin_L-chain"/>
</dbReference>
<dbReference type="GO" id="GO:0006886">
    <property type="term" value="P:intracellular protein transport"/>
    <property type="evidence" value="ECO:0007669"/>
    <property type="project" value="InterPro"/>
</dbReference>
<feature type="region of interest" description="Disordered" evidence="8">
    <location>
        <begin position="1"/>
        <end position="118"/>
    </location>
</feature>
<evidence type="ECO:0000256" key="3">
    <source>
        <dbReference type="ARBA" id="ARBA00005263"/>
    </source>
</evidence>
<keyword evidence="5 7" id="KW-0168">Coated pit</keyword>
<feature type="region of interest" description="Disordered" evidence="8">
    <location>
        <begin position="211"/>
        <end position="240"/>
    </location>
</feature>
<feature type="compositionally biased region" description="Low complexity" evidence="8">
    <location>
        <begin position="289"/>
        <end position="305"/>
    </location>
</feature>
<dbReference type="Proteomes" id="UP001172457">
    <property type="component" value="Chromosome 1"/>
</dbReference>
<feature type="region of interest" description="Disordered" evidence="8">
    <location>
        <begin position="253"/>
        <end position="306"/>
    </location>
</feature>
<name>A0AA38WV44_9ASTR</name>
<proteinExistence type="inferred from homology"/>
<gene>
    <name evidence="9" type="ORF">OSB04_001907</name>
</gene>
<evidence type="ECO:0000256" key="8">
    <source>
        <dbReference type="SAM" id="MobiDB-lite"/>
    </source>
</evidence>
<evidence type="ECO:0000313" key="10">
    <source>
        <dbReference type="Proteomes" id="UP001172457"/>
    </source>
</evidence>
<evidence type="ECO:0000256" key="1">
    <source>
        <dbReference type="ARBA" id="ARBA00003913"/>
    </source>
</evidence>
<feature type="compositionally biased region" description="Low complexity" evidence="8">
    <location>
        <begin position="72"/>
        <end position="90"/>
    </location>
</feature>
<keyword evidence="10" id="KW-1185">Reference proteome</keyword>
<keyword evidence="6 7" id="KW-0968">Cytoplasmic vesicle</keyword>
<comment type="function">
    <text evidence="1 7">Clathrin is the major protein of the polyhedral coat of coated pits and vesicles.</text>
</comment>
<evidence type="ECO:0000256" key="6">
    <source>
        <dbReference type="ARBA" id="ARBA00023329"/>
    </source>
</evidence>
<feature type="compositionally biased region" description="Basic and acidic residues" evidence="8">
    <location>
        <begin position="211"/>
        <end position="224"/>
    </location>
</feature>
<organism evidence="9 10">
    <name type="scientific">Centaurea solstitialis</name>
    <name type="common">yellow star-thistle</name>
    <dbReference type="NCBI Taxonomy" id="347529"/>
    <lineage>
        <taxon>Eukaryota</taxon>
        <taxon>Viridiplantae</taxon>
        <taxon>Streptophyta</taxon>
        <taxon>Embryophyta</taxon>
        <taxon>Tracheophyta</taxon>
        <taxon>Spermatophyta</taxon>
        <taxon>Magnoliopsida</taxon>
        <taxon>eudicotyledons</taxon>
        <taxon>Gunneridae</taxon>
        <taxon>Pentapetalae</taxon>
        <taxon>asterids</taxon>
        <taxon>campanulids</taxon>
        <taxon>Asterales</taxon>
        <taxon>Asteraceae</taxon>
        <taxon>Carduoideae</taxon>
        <taxon>Cardueae</taxon>
        <taxon>Centaureinae</taxon>
        <taxon>Centaurea</taxon>
    </lineage>
</organism>
<dbReference type="GO" id="GO:0032050">
    <property type="term" value="F:clathrin heavy chain binding"/>
    <property type="evidence" value="ECO:0007669"/>
    <property type="project" value="TreeGrafter"/>
</dbReference>
<evidence type="ECO:0000256" key="5">
    <source>
        <dbReference type="ARBA" id="ARBA00023176"/>
    </source>
</evidence>
<dbReference type="GO" id="GO:0030132">
    <property type="term" value="C:clathrin coat of coated pit"/>
    <property type="evidence" value="ECO:0007669"/>
    <property type="project" value="InterPro"/>
</dbReference>
<feature type="compositionally biased region" description="Low complexity" evidence="8">
    <location>
        <begin position="28"/>
        <end position="42"/>
    </location>
</feature>
<feature type="compositionally biased region" description="Basic and acidic residues" evidence="8">
    <location>
        <begin position="270"/>
        <end position="288"/>
    </location>
</feature>
<evidence type="ECO:0000256" key="4">
    <source>
        <dbReference type="ARBA" id="ARBA00023136"/>
    </source>
</evidence>
<dbReference type="PANTHER" id="PTHR10639">
    <property type="entry name" value="CLATHRIN LIGHT CHAIN"/>
    <property type="match status" value="1"/>
</dbReference>
<accession>A0AA38WV44</accession>
<dbReference type="GO" id="GO:0005198">
    <property type="term" value="F:structural molecule activity"/>
    <property type="evidence" value="ECO:0007669"/>
    <property type="project" value="InterPro"/>
</dbReference>
<dbReference type="GO" id="GO:0030130">
    <property type="term" value="C:clathrin coat of trans-Golgi network vesicle"/>
    <property type="evidence" value="ECO:0007669"/>
    <property type="project" value="InterPro"/>
</dbReference>